<dbReference type="EMBL" id="JARXIC010000008">
    <property type="protein sequence ID" value="MDQ8194058.1"/>
    <property type="molecule type" value="Genomic_DNA"/>
</dbReference>
<dbReference type="InterPro" id="IPR017850">
    <property type="entry name" value="Alkaline_phosphatase_core_sf"/>
</dbReference>
<evidence type="ECO:0000256" key="4">
    <source>
        <dbReference type="ARBA" id="ARBA00022837"/>
    </source>
</evidence>
<evidence type="ECO:0000259" key="5">
    <source>
        <dbReference type="Pfam" id="PF00884"/>
    </source>
</evidence>
<comment type="similarity">
    <text evidence="1">Belongs to the sulfatase family.</text>
</comment>
<dbReference type="InterPro" id="IPR050738">
    <property type="entry name" value="Sulfatase"/>
</dbReference>
<evidence type="ECO:0000256" key="2">
    <source>
        <dbReference type="ARBA" id="ARBA00022723"/>
    </source>
</evidence>
<dbReference type="Proteomes" id="UP001243717">
    <property type="component" value="Unassembled WGS sequence"/>
</dbReference>
<accession>A0ABU1AIR1</accession>
<dbReference type="InterPro" id="IPR024607">
    <property type="entry name" value="Sulfatase_CS"/>
</dbReference>
<keyword evidence="7" id="KW-1185">Reference proteome</keyword>
<keyword evidence="3" id="KW-0378">Hydrolase</keyword>
<evidence type="ECO:0000256" key="3">
    <source>
        <dbReference type="ARBA" id="ARBA00022801"/>
    </source>
</evidence>
<dbReference type="PANTHER" id="PTHR42693:SF53">
    <property type="entry name" value="ENDO-4-O-SULFATASE"/>
    <property type="match status" value="1"/>
</dbReference>
<dbReference type="RefSeq" id="WP_308984541.1">
    <property type="nucleotide sequence ID" value="NZ_JARXIC010000008.1"/>
</dbReference>
<feature type="domain" description="Sulfatase N-terminal" evidence="5">
    <location>
        <begin position="10"/>
        <end position="354"/>
    </location>
</feature>
<dbReference type="InterPro" id="IPR000917">
    <property type="entry name" value="Sulfatase_N"/>
</dbReference>
<keyword evidence="4" id="KW-0106">Calcium</keyword>
<dbReference type="PANTHER" id="PTHR42693">
    <property type="entry name" value="ARYLSULFATASE FAMILY MEMBER"/>
    <property type="match status" value="1"/>
</dbReference>
<name>A0ABU1AIR1_9BACT</name>
<gene>
    <name evidence="6" type="ORF">QEH59_06460</name>
</gene>
<dbReference type="Gene3D" id="3.40.720.10">
    <property type="entry name" value="Alkaline Phosphatase, subunit A"/>
    <property type="match status" value="1"/>
</dbReference>
<dbReference type="PROSITE" id="PS00523">
    <property type="entry name" value="SULFATASE_1"/>
    <property type="match status" value="1"/>
</dbReference>
<organism evidence="6 7">
    <name type="scientific">Thalassobacterium sedimentorum</name>
    <dbReference type="NCBI Taxonomy" id="3041258"/>
    <lineage>
        <taxon>Bacteria</taxon>
        <taxon>Pseudomonadati</taxon>
        <taxon>Verrucomicrobiota</taxon>
        <taxon>Opitutia</taxon>
        <taxon>Puniceicoccales</taxon>
        <taxon>Coraliomargaritaceae</taxon>
        <taxon>Thalassobacterium</taxon>
    </lineage>
</organism>
<evidence type="ECO:0000313" key="7">
    <source>
        <dbReference type="Proteomes" id="UP001243717"/>
    </source>
</evidence>
<protein>
    <submittedName>
        <fullName evidence="6">Sulfatase-like hydrolase/transferase</fullName>
    </submittedName>
</protein>
<keyword evidence="2" id="KW-0479">Metal-binding</keyword>
<comment type="caution">
    <text evidence="6">The sequence shown here is derived from an EMBL/GenBank/DDBJ whole genome shotgun (WGS) entry which is preliminary data.</text>
</comment>
<dbReference type="Pfam" id="PF00884">
    <property type="entry name" value="Sulfatase"/>
    <property type="match status" value="1"/>
</dbReference>
<reference evidence="6 7" key="1">
    <citation type="submission" date="2023-04" db="EMBL/GenBank/DDBJ databases">
        <title>A novel bacteria isolated from coastal sediment.</title>
        <authorList>
            <person name="Liu X.-J."/>
            <person name="Du Z.-J."/>
        </authorList>
    </citation>
    <scope>NUCLEOTIDE SEQUENCE [LARGE SCALE GENOMIC DNA]</scope>
    <source>
        <strain evidence="6 7">SDUM461004</strain>
    </source>
</reference>
<dbReference type="SUPFAM" id="SSF53649">
    <property type="entry name" value="Alkaline phosphatase-like"/>
    <property type="match status" value="1"/>
</dbReference>
<proteinExistence type="inferred from homology"/>
<evidence type="ECO:0000256" key="1">
    <source>
        <dbReference type="ARBA" id="ARBA00008779"/>
    </source>
</evidence>
<sequence>MKQSSPYKRPNVCFIYVDDQAAWTIGAYGNEEAHTPNLDQLAAEGALMENAFCSTPVCSPARAAMLTGRYSTETGIPDFIPHPNHIAHTEAWHGVGVGLDMKTFPSVLADNGYETALFGKWHVGDWTLDPDQRFHPTKNGYNYFFGMTGGGVSPENPEFEEDGVLKTFEGYCDEILTERAVQYLQTKAEDGDTKPFMLSLNLRQPHHPWNPVPECDMAHYRDKELKLPDPDYPDLDIEHLQERMRGYMAGVSGVDRMVGQIMDALEQNGLSENTILIFSADHGFMMGHNGLHHKGNGLQATRTKDKNPYVPNVSESSLNVPCLVRWPSHIQAGQRHDAMLSDVDWFPTVLELAGCELPEDVTVRGSSWAPMLLGGSVDGWRDAVYSEYDMCVYAHSHLRALRSERWKLVLDFHNPWRSAFYDMQTDDPEAVNLIAANSGPLEYQLEVKAAIREMSEKLIEIMSEKQDSFAEYWNQWESR</sequence>
<evidence type="ECO:0000313" key="6">
    <source>
        <dbReference type="EMBL" id="MDQ8194058.1"/>
    </source>
</evidence>